<protein>
    <recommendedName>
        <fullName evidence="6">fructose-bisphosphatase</fullName>
        <ecNumber evidence="6">3.1.3.11</ecNumber>
    </recommendedName>
    <alternativeName>
        <fullName evidence="11">D-fructose-1,6-bisphosphate 1-phosphohydrolase</fullName>
    </alternativeName>
</protein>
<name>A0A7S0D0Y6_MICPS</name>
<dbReference type="Pfam" id="PF18913">
    <property type="entry name" value="FBPase_C"/>
    <property type="match status" value="1"/>
</dbReference>
<dbReference type="GO" id="GO:0042132">
    <property type="term" value="F:fructose 1,6-bisphosphate 1-phosphatase activity"/>
    <property type="evidence" value="ECO:0007669"/>
    <property type="project" value="UniProtKB-EC"/>
</dbReference>
<dbReference type="PANTHER" id="PTHR11556:SF1">
    <property type="entry name" value="FRUCTOSE-BISPHOSPHATASE"/>
    <property type="match status" value="1"/>
</dbReference>
<comment type="subunit">
    <text evidence="5">Homotetramer.</text>
</comment>
<accession>A0A7S0D0Y6</accession>
<evidence type="ECO:0000256" key="7">
    <source>
        <dbReference type="ARBA" id="ARBA00022723"/>
    </source>
</evidence>
<dbReference type="InterPro" id="IPR020548">
    <property type="entry name" value="Fructose_bisphosphatase_AS"/>
</dbReference>
<dbReference type="Pfam" id="PF00316">
    <property type="entry name" value="FBPase"/>
    <property type="match status" value="1"/>
</dbReference>
<keyword evidence="10 12" id="KW-0119">Carbohydrate metabolism</keyword>
<dbReference type="PROSITE" id="PS00124">
    <property type="entry name" value="FBPASE"/>
    <property type="match status" value="1"/>
</dbReference>
<evidence type="ECO:0000256" key="12">
    <source>
        <dbReference type="RuleBase" id="RU000508"/>
    </source>
</evidence>
<dbReference type="InterPro" id="IPR044015">
    <property type="entry name" value="FBPase_C_dom"/>
</dbReference>
<comment type="similarity">
    <text evidence="4 12">Belongs to the FBPase class 1 family.</text>
</comment>
<comment type="cofactor">
    <cofactor evidence="2">
        <name>Mg(2+)</name>
        <dbReference type="ChEBI" id="CHEBI:18420"/>
    </cofactor>
</comment>
<dbReference type="InterPro" id="IPR033391">
    <property type="entry name" value="FBPase_N"/>
</dbReference>
<evidence type="ECO:0000256" key="5">
    <source>
        <dbReference type="ARBA" id="ARBA00011881"/>
    </source>
</evidence>
<organism evidence="15">
    <name type="scientific">Micromonas pusilla</name>
    <name type="common">Picoplanktonic green alga</name>
    <name type="synonym">Chromulina pusilla</name>
    <dbReference type="NCBI Taxonomy" id="38833"/>
    <lineage>
        <taxon>Eukaryota</taxon>
        <taxon>Viridiplantae</taxon>
        <taxon>Chlorophyta</taxon>
        <taxon>Mamiellophyceae</taxon>
        <taxon>Mamiellales</taxon>
        <taxon>Mamiellaceae</taxon>
        <taxon>Micromonas</taxon>
    </lineage>
</organism>
<proteinExistence type="inferred from homology"/>
<dbReference type="HAMAP" id="MF_01855">
    <property type="entry name" value="FBPase_class1"/>
    <property type="match status" value="1"/>
</dbReference>
<dbReference type="PRINTS" id="PR00115">
    <property type="entry name" value="F16BPHPHTASE"/>
</dbReference>
<dbReference type="GO" id="GO:0006000">
    <property type="term" value="P:fructose metabolic process"/>
    <property type="evidence" value="ECO:0007669"/>
    <property type="project" value="TreeGrafter"/>
</dbReference>
<feature type="domain" description="Fructose-1-6-bisphosphatase class I N-terminal" evidence="13">
    <location>
        <begin position="33"/>
        <end position="218"/>
    </location>
</feature>
<dbReference type="EMBL" id="HBEN01007484">
    <property type="protein sequence ID" value="CAD8440094.1"/>
    <property type="molecule type" value="Transcribed_RNA"/>
</dbReference>
<evidence type="ECO:0000259" key="13">
    <source>
        <dbReference type="Pfam" id="PF00316"/>
    </source>
</evidence>
<gene>
    <name evidence="15" type="ORF">MSP1401_LOCUS6125</name>
</gene>
<dbReference type="CDD" id="cd00354">
    <property type="entry name" value="FBPase"/>
    <property type="match status" value="1"/>
</dbReference>
<dbReference type="GO" id="GO:0046872">
    <property type="term" value="F:metal ion binding"/>
    <property type="evidence" value="ECO:0007669"/>
    <property type="project" value="UniProtKB-KW"/>
</dbReference>
<keyword evidence="7" id="KW-0479">Metal-binding</keyword>
<dbReference type="PIRSF" id="PIRSF500210">
    <property type="entry name" value="FBPtase"/>
    <property type="match status" value="1"/>
</dbReference>
<evidence type="ECO:0000256" key="9">
    <source>
        <dbReference type="ARBA" id="ARBA00022842"/>
    </source>
</evidence>
<reference evidence="15" key="1">
    <citation type="submission" date="2021-01" db="EMBL/GenBank/DDBJ databases">
        <authorList>
            <person name="Corre E."/>
            <person name="Pelletier E."/>
            <person name="Niang G."/>
            <person name="Scheremetjew M."/>
            <person name="Finn R."/>
            <person name="Kale V."/>
            <person name="Holt S."/>
            <person name="Cochrane G."/>
            <person name="Meng A."/>
            <person name="Brown T."/>
            <person name="Cohen L."/>
        </authorList>
    </citation>
    <scope>NUCLEOTIDE SEQUENCE</scope>
    <source>
        <strain evidence="15">CCAC1681</strain>
    </source>
</reference>
<keyword evidence="8 12" id="KW-0378">Hydrolase</keyword>
<evidence type="ECO:0000256" key="2">
    <source>
        <dbReference type="ARBA" id="ARBA00001946"/>
    </source>
</evidence>
<dbReference type="InterPro" id="IPR000146">
    <property type="entry name" value="FBPase_class-1"/>
</dbReference>
<evidence type="ECO:0000256" key="8">
    <source>
        <dbReference type="ARBA" id="ARBA00022801"/>
    </source>
</evidence>
<dbReference type="PANTHER" id="PTHR11556">
    <property type="entry name" value="FRUCTOSE-1,6-BISPHOSPHATASE-RELATED"/>
    <property type="match status" value="1"/>
</dbReference>
<evidence type="ECO:0000256" key="4">
    <source>
        <dbReference type="ARBA" id="ARBA00010941"/>
    </source>
</evidence>
<feature type="domain" description="Fructose-1-6-bisphosphatase class 1 C-terminal" evidence="14">
    <location>
        <begin position="222"/>
        <end position="349"/>
    </location>
</feature>
<dbReference type="GO" id="GO:0030388">
    <property type="term" value="P:fructose 1,6-bisphosphate metabolic process"/>
    <property type="evidence" value="ECO:0007669"/>
    <property type="project" value="UniProtKB-ARBA"/>
</dbReference>
<dbReference type="NCBIfam" id="NF006778">
    <property type="entry name" value="PRK09293.1-1"/>
    <property type="match status" value="1"/>
</dbReference>
<dbReference type="SUPFAM" id="SSF56655">
    <property type="entry name" value="Carbohydrate phosphatase"/>
    <property type="match status" value="1"/>
</dbReference>
<dbReference type="GO" id="GO:0005829">
    <property type="term" value="C:cytosol"/>
    <property type="evidence" value="ECO:0007669"/>
    <property type="project" value="TreeGrafter"/>
</dbReference>
<evidence type="ECO:0000256" key="10">
    <source>
        <dbReference type="ARBA" id="ARBA00023277"/>
    </source>
</evidence>
<sequence>MASNGETPAGLTRKSSRNQLEDALEVEVNDLQTLGTFIINTAKDEDTSDLSILIQSIGTSCKYIANCVRKLGLAKLAGKAGTENVQGEEQMKLDLVAHEVFSRGLANSGRCTVMVSEEVEETISCAPSPHGRYVCVYDPLDGSSNIDCSVSIGSIFGIYKAKQRGVCDDADALQPGKDMVAAGYALYGSACNLVLTIGGCVYGFTLDSSLGEFILTHPKIAVPRAGAIYSVNEGNSKFWDAGFRAYVEHVKTVEDPPRSLRYIGSMVADVHRTLLYGGTFSYPSDSKSPDGKLRLLYECFPMAYIMEKAGGAASDGARRILDIEPKHIHQRSPIHMGSAEDVKTIEKFLGKAE</sequence>
<dbReference type="FunFam" id="3.30.540.10:FF:000002">
    <property type="entry name" value="Fructose-1,6-bisphosphatase class 1"/>
    <property type="match status" value="1"/>
</dbReference>
<dbReference type="AlphaFoldDB" id="A0A7S0D0Y6"/>
<keyword evidence="9" id="KW-0460">Magnesium</keyword>
<dbReference type="EC" id="3.1.3.11" evidence="6"/>
<dbReference type="PIRSF" id="PIRSF000904">
    <property type="entry name" value="FBPtase_SBPase"/>
    <property type="match status" value="1"/>
</dbReference>
<comment type="pathway">
    <text evidence="3">Carbohydrate biosynthesis; Calvin cycle.</text>
</comment>
<dbReference type="Gene3D" id="3.30.540.10">
    <property type="entry name" value="Fructose-1,6-Bisphosphatase, subunit A, domain 1"/>
    <property type="match status" value="1"/>
</dbReference>
<evidence type="ECO:0000256" key="11">
    <source>
        <dbReference type="ARBA" id="ARBA00032973"/>
    </source>
</evidence>
<evidence type="ECO:0000313" key="15">
    <source>
        <dbReference type="EMBL" id="CAD8440094.1"/>
    </source>
</evidence>
<comment type="catalytic activity">
    <reaction evidence="1">
        <text>beta-D-fructose 1,6-bisphosphate + H2O = beta-D-fructose 6-phosphate + phosphate</text>
        <dbReference type="Rhea" id="RHEA:11064"/>
        <dbReference type="ChEBI" id="CHEBI:15377"/>
        <dbReference type="ChEBI" id="CHEBI:32966"/>
        <dbReference type="ChEBI" id="CHEBI:43474"/>
        <dbReference type="ChEBI" id="CHEBI:57634"/>
        <dbReference type="EC" id="3.1.3.11"/>
    </reaction>
</comment>
<evidence type="ECO:0000256" key="3">
    <source>
        <dbReference type="ARBA" id="ARBA00005215"/>
    </source>
</evidence>
<evidence type="ECO:0000256" key="6">
    <source>
        <dbReference type="ARBA" id="ARBA00013093"/>
    </source>
</evidence>
<evidence type="ECO:0000259" key="14">
    <source>
        <dbReference type="Pfam" id="PF18913"/>
    </source>
</evidence>
<dbReference type="InterPro" id="IPR028343">
    <property type="entry name" value="FBPtase"/>
</dbReference>
<evidence type="ECO:0000256" key="1">
    <source>
        <dbReference type="ARBA" id="ARBA00001273"/>
    </source>
</evidence>
<dbReference type="GO" id="GO:0006094">
    <property type="term" value="P:gluconeogenesis"/>
    <property type="evidence" value="ECO:0007669"/>
    <property type="project" value="TreeGrafter"/>
</dbReference>
<dbReference type="GO" id="GO:0006002">
    <property type="term" value="P:fructose 6-phosphate metabolic process"/>
    <property type="evidence" value="ECO:0007669"/>
    <property type="project" value="TreeGrafter"/>
</dbReference>
<dbReference type="FunFam" id="3.40.190.80:FF:000001">
    <property type="entry name" value="Fructose-1,6-bisphosphatase class 1"/>
    <property type="match status" value="1"/>
</dbReference>
<dbReference type="Gene3D" id="3.40.190.80">
    <property type="match status" value="1"/>
</dbReference>
<dbReference type="GO" id="GO:0005986">
    <property type="term" value="P:sucrose biosynthetic process"/>
    <property type="evidence" value="ECO:0007669"/>
    <property type="project" value="TreeGrafter"/>
</dbReference>